<evidence type="ECO:0000313" key="2">
    <source>
        <dbReference type="Proteomes" id="UP000034235"/>
    </source>
</evidence>
<reference evidence="1 2" key="1">
    <citation type="journal article" date="2015" name="Nature">
        <title>rRNA introns, odd ribosomes, and small enigmatic genomes across a large radiation of phyla.</title>
        <authorList>
            <person name="Brown C.T."/>
            <person name="Hug L.A."/>
            <person name="Thomas B.C."/>
            <person name="Sharon I."/>
            <person name="Castelle C.J."/>
            <person name="Singh A."/>
            <person name="Wilkins M.J."/>
            <person name="Williams K.H."/>
            <person name="Banfield J.F."/>
        </authorList>
    </citation>
    <scope>NUCLEOTIDE SEQUENCE [LARGE SCALE GENOMIC DNA]</scope>
</reference>
<accession>A0A0G0MM88</accession>
<name>A0A0G0MM88_9BACT</name>
<comment type="caution">
    <text evidence="1">The sequence shown here is derived from an EMBL/GenBank/DDBJ whole genome shotgun (WGS) entry which is preliminary data.</text>
</comment>
<dbReference type="Proteomes" id="UP000034235">
    <property type="component" value="Unassembled WGS sequence"/>
</dbReference>
<evidence type="ECO:0000313" key="1">
    <source>
        <dbReference type="EMBL" id="KKQ66036.1"/>
    </source>
</evidence>
<dbReference type="AlphaFoldDB" id="A0A0G0MM88"/>
<gene>
    <name evidence="1" type="ORF">US86_C0007G0081</name>
</gene>
<dbReference type="Gene3D" id="1.10.10.60">
    <property type="entry name" value="Homeodomain-like"/>
    <property type="match status" value="1"/>
</dbReference>
<protein>
    <submittedName>
        <fullName evidence="1">Uncharacterized protein</fullName>
    </submittedName>
</protein>
<dbReference type="EMBL" id="LBUP01000007">
    <property type="protein sequence ID" value="KKQ66036.1"/>
    <property type="molecule type" value="Genomic_DNA"/>
</dbReference>
<organism evidence="1 2">
    <name type="scientific">Candidatus Daviesbacteria bacterium GW2011_GWA2_38_24</name>
    <dbReference type="NCBI Taxonomy" id="1618422"/>
    <lineage>
        <taxon>Bacteria</taxon>
        <taxon>Candidatus Daviesiibacteriota</taxon>
    </lineage>
</organism>
<sequence length="197" mass="22771">MLFLSRSNLEELYSSGLSMFEIAQKYKVSPHKVVYWMDKYKIKRRSRSEATYVKRNPNGDPFVFNKPKTLEEAKLYGIGLGLYWGEGTKASKTSVRIGNTNPALLKTFINFIVTIFSVKKDHLRFGLQIFTDINTKAALNYWTTQLGVKRSQFYKTIVTKSNSLGTYRKKSEYGVVTIYYHNSKLRNLLVTDLNSTF</sequence>
<proteinExistence type="predicted"/>